<evidence type="ECO:0000313" key="14">
    <source>
        <dbReference type="Proteomes" id="UP000749293"/>
    </source>
</evidence>
<evidence type="ECO:0000256" key="10">
    <source>
        <dbReference type="SAM" id="MobiDB-lite"/>
    </source>
</evidence>
<evidence type="ECO:0000256" key="3">
    <source>
        <dbReference type="ARBA" id="ARBA00008640"/>
    </source>
</evidence>
<dbReference type="GO" id="GO:0016192">
    <property type="term" value="P:vesicle-mediated transport"/>
    <property type="evidence" value="ECO:0007669"/>
    <property type="project" value="TreeGrafter"/>
</dbReference>
<comment type="subcellular location">
    <subcellularLocation>
        <location evidence="2">Golgi apparatus membrane</location>
        <topology evidence="2">Multi-pass membrane protein</topology>
    </subcellularLocation>
</comment>
<dbReference type="InterPro" id="IPR032816">
    <property type="entry name" value="VTT_dom"/>
</dbReference>
<dbReference type="PANTHER" id="PTHR47549:SF1">
    <property type="entry name" value="GOLGI APPARATUS MEMBRANE PROTEIN TVP38"/>
    <property type="match status" value="1"/>
</dbReference>
<gene>
    <name evidence="13" type="ORF">GMORB2_6253</name>
</gene>
<dbReference type="EMBL" id="JAANYQ010000006">
    <property type="protein sequence ID" value="KAF4123552.1"/>
    <property type="molecule type" value="Genomic_DNA"/>
</dbReference>
<feature type="region of interest" description="Disordered" evidence="10">
    <location>
        <begin position="1"/>
        <end position="45"/>
    </location>
</feature>
<feature type="transmembrane region" description="Helical" evidence="11">
    <location>
        <begin position="170"/>
        <end position="190"/>
    </location>
</feature>
<evidence type="ECO:0000256" key="6">
    <source>
        <dbReference type="ARBA" id="ARBA00022692"/>
    </source>
</evidence>
<keyword evidence="7 11" id="KW-1133">Transmembrane helix</keyword>
<keyword evidence="8" id="KW-0333">Golgi apparatus</keyword>
<accession>A0A9P4YVZ9</accession>
<dbReference type="Proteomes" id="UP000749293">
    <property type="component" value="Unassembled WGS sequence"/>
</dbReference>
<protein>
    <recommendedName>
        <fullName evidence="4">Golgi apparatus membrane protein TVP38</fullName>
    </recommendedName>
    <alternativeName>
        <fullName evidence="5">Golgi apparatus membrane protein tvp38</fullName>
    </alternativeName>
</protein>
<dbReference type="PANTHER" id="PTHR47549">
    <property type="entry name" value="GOLGI APPARATUS MEMBRANE PROTEIN TVP38-RELATED"/>
    <property type="match status" value="1"/>
</dbReference>
<evidence type="ECO:0000256" key="1">
    <source>
        <dbReference type="ARBA" id="ARBA00002978"/>
    </source>
</evidence>
<proteinExistence type="inferred from homology"/>
<comment type="similarity">
    <text evidence="3">Belongs to the TVP38/TMEM64 family.</text>
</comment>
<organism evidence="13 14">
    <name type="scientific">Geosmithia morbida</name>
    <dbReference type="NCBI Taxonomy" id="1094350"/>
    <lineage>
        <taxon>Eukaryota</taxon>
        <taxon>Fungi</taxon>
        <taxon>Dikarya</taxon>
        <taxon>Ascomycota</taxon>
        <taxon>Pezizomycotina</taxon>
        <taxon>Sordariomycetes</taxon>
        <taxon>Hypocreomycetidae</taxon>
        <taxon>Hypocreales</taxon>
        <taxon>Bionectriaceae</taxon>
        <taxon>Geosmithia</taxon>
    </lineage>
</organism>
<feature type="compositionally biased region" description="Low complexity" evidence="10">
    <location>
        <begin position="12"/>
        <end position="25"/>
    </location>
</feature>
<dbReference type="GeneID" id="55972478"/>
<dbReference type="RefSeq" id="XP_035322204.1">
    <property type="nucleotide sequence ID" value="XM_035468223.1"/>
</dbReference>
<evidence type="ECO:0000256" key="7">
    <source>
        <dbReference type="ARBA" id="ARBA00022989"/>
    </source>
</evidence>
<comment type="caution">
    <text evidence="13">The sequence shown here is derived from an EMBL/GenBank/DDBJ whole genome shotgun (WGS) entry which is preliminary data.</text>
</comment>
<dbReference type="AlphaFoldDB" id="A0A9P4YVZ9"/>
<reference evidence="13" key="1">
    <citation type="submission" date="2020-03" db="EMBL/GenBank/DDBJ databases">
        <title>Site-based positive gene gene selection in Geosmithia morbida across the United States reveals a broad range of putative effectors and factors for local host and environmental adapation.</title>
        <authorList>
            <person name="Onufrak A."/>
            <person name="Murdoch R.W."/>
            <person name="Gazis R."/>
            <person name="Huff M."/>
            <person name="Staton M."/>
            <person name="Klingeman W."/>
            <person name="Hadziabdic D."/>
        </authorList>
    </citation>
    <scope>NUCLEOTIDE SEQUENCE</scope>
    <source>
        <strain evidence="13">1262</strain>
    </source>
</reference>
<evidence type="ECO:0000256" key="8">
    <source>
        <dbReference type="ARBA" id="ARBA00023034"/>
    </source>
</evidence>
<dbReference type="GO" id="GO:0000139">
    <property type="term" value="C:Golgi membrane"/>
    <property type="evidence" value="ECO:0007669"/>
    <property type="project" value="UniProtKB-SubCell"/>
</dbReference>
<evidence type="ECO:0000259" key="12">
    <source>
        <dbReference type="Pfam" id="PF09335"/>
    </source>
</evidence>
<sequence length="397" mass="43321">MPADYQSTAQGLSVSPSLSRSSSPRTWTRGEDNDDEADRNPNNQRRLSTAPFRSVALPTGSQSSSESVVERAYAYAQWANNYSWEMWNRSTPLQRVLGGLSVAILCILLIVGWIFSHRVFGWLGEVSESWRALPGGWLIVFLLVCMTSMPPMIGYSTACTIGGFVYGFPLGWPIVASACVVGSLASFMACRTIMSRRVHRFIGSDPRFVALGEVLRRDGILYLTGVRFCPLPFSISNGFLATLPSITPFSFALSTAISSPKLLVHVFIGSRLAILAESGDDMSFGDRLINYLGMAAGGAVGVAVGWIIYKRTMTRAAELARDNLTEEGRAGGLSPSHTLPADYADQEEGLIDPEDAAALMSDDDISLWETPAADPVGYGDDYNEDSKKIKRQRQDSW</sequence>
<evidence type="ECO:0000256" key="11">
    <source>
        <dbReference type="SAM" id="Phobius"/>
    </source>
</evidence>
<keyword evidence="14" id="KW-1185">Reference proteome</keyword>
<evidence type="ECO:0000256" key="2">
    <source>
        <dbReference type="ARBA" id="ARBA00004653"/>
    </source>
</evidence>
<dbReference type="InterPro" id="IPR051076">
    <property type="entry name" value="Golgi_membrane_TVP38/TMEM64"/>
</dbReference>
<evidence type="ECO:0000313" key="13">
    <source>
        <dbReference type="EMBL" id="KAF4123552.1"/>
    </source>
</evidence>
<name>A0A9P4YVZ9_9HYPO</name>
<feature type="region of interest" description="Disordered" evidence="10">
    <location>
        <begin position="370"/>
        <end position="397"/>
    </location>
</feature>
<keyword evidence="9 11" id="KW-0472">Membrane</keyword>
<feature type="transmembrane region" description="Helical" evidence="11">
    <location>
        <begin position="96"/>
        <end position="115"/>
    </location>
</feature>
<feature type="transmembrane region" description="Helical" evidence="11">
    <location>
        <begin position="136"/>
        <end position="158"/>
    </location>
</feature>
<evidence type="ECO:0000256" key="9">
    <source>
        <dbReference type="ARBA" id="ARBA00023136"/>
    </source>
</evidence>
<feature type="compositionally biased region" description="Basic and acidic residues" evidence="10">
    <location>
        <begin position="384"/>
        <end position="397"/>
    </location>
</feature>
<dbReference type="GO" id="GO:0000022">
    <property type="term" value="P:mitotic spindle elongation"/>
    <property type="evidence" value="ECO:0007669"/>
    <property type="project" value="TreeGrafter"/>
</dbReference>
<feature type="domain" description="VTT" evidence="12">
    <location>
        <begin position="157"/>
        <end position="270"/>
    </location>
</feature>
<comment type="function">
    <text evidence="1">Golgi membrane protein involved in vesicular trafficking and spindle migration.</text>
</comment>
<feature type="compositionally biased region" description="Polar residues" evidence="10">
    <location>
        <begin position="1"/>
        <end position="11"/>
    </location>
</feature>
<keyword evidence="6 11" id="KW-0812">Transmembrane</keyword>
<feature type="transmembrane region" description="Helical" evidence="11">
    <location>
        <begin position="288"/>
        <end position="309"/>
    </location>
</feature>
<evidence type="ECO:0000256" key="5">
    <source>
        <dbReference type="ARBA" id="ARBA00020673"/>
    </source>
</evidence>
<evidence type="ECO:0000256" key="4">
    <source>
        <dbReference type="ARBA" id="ARBA00013533"/>
    </source>
</evidence>
<dbReference type="OrthoDB" id="166803at2759"/>
<dbReference type="Pfam" id="PF09335">
    <property type="entry name" value="VTT_dom"/>
    <property type="match status" value="1"/>
</dbReference>